<keyword evidence="6" id="KW-1185">Reference proteome</keyword>
<sequence>MNYNFTSVPKIFFGEGALKNAALELSGLGTKALIVTGKIITKTGLTQELQNFLSSLKIESVVFNDLPGEPDDKMIMSGVQVFKFENCDFIIGLGGGTPLDTAKAISAMSVLPGKMIDYKGKELNGNFAPLVLIPTTAGTGSEVTRYFVFTNTGTNEKLLYKGDSLLPKLAVIDYNYTISAPESITMATGMDALCHAVESYTCRKANPVTEMYCLDAVKRIFKYLPIACKDGSNKEARENMSFAAYEAGVAINGAPTTIIHGMSRPIGACFHVPHGISNAMLAVECLRAVLEGCYEKFAELAVTIGAAEKACDPKVGAKKFLEALEALTKELKVPTLREYGIDLQEFAAMEEKMAGDSVASGSPANCWKVLSKEEQIKIYDTLRVK</sequence>
<dbReference type="AlphaFoldDB" id="A0A1H9CW18"/>
<dbReference type="CDD" id="cd08194">
    <property type="entry name" value="Fe-ADH-like"/>
    <property type="match status" value="1"/>
</dbReference>
<proteinExistence type="inferred from homology"/>
<feature type="domain" description="Alcohol dehydrogenase iron-type/glycerol dehydrogenase GldA" evidence="3">
    <location>
        <begin position="10"/>
        <end position="173"/>
    </location>
</feature>
<dbReference type="Gene3D" id="3.40.50.1970">
    <property type="match status" value="1"/>
</dbReference>
<dbReference type="Pfam" id="PF00465">
    <property type="entry name" value="Fe-ADH"/>
    <property type="match status" value="1"/>
</dbReference>
<dbReference type="GO" id="GO:0004022">
    <property type="term" value="F:alcohol dehydrogenase (NAD+) activity"/>
    <property type="evidence" value="ECO:0007669"/>
    <property type="project" value="TreeGrafter"/>
</dbReference>
<protein>
    <submittedName>
        <fullName evidence="5">Alcohol dehydrogenase, class IV</fullName>
    </submittedName>
</protein>
<dbReference type="PANTHER" id="PTHR11496:SF102">
    <property type="entry name" value="ALCOHOL DEHYDROGENASE 4"/>
    <property type="match status" value="1"/>
</dbReference>
<evidence type="ECO:0000256" key="2">
    <source>
        <dbReference type="ARBA" id="ARBA00023002"/>
    </source>
</evidence>
<dbReference type="Proteomes" id="UP000182360">
    <property type="component" value="Unassembled WGS sequence"/>
</dbReference>
<evidence type="ECO:0000313" key="5">
    <source>
        <dbReference type="EMBL" id="SEQ05412.1"/>
    </source>
</evidence>
<evidence type="ECO:0000259" key="4">
    <source>
        <dbReference type="Pfam" id="PF25137"/>
    </source>
</evidence>
<feature type="domain" description="Fe-containing alcohol dehydrogenase-like C-terminal" evidence="4">
    <location>
        <begin position="185"/>
        <end position="364"/>
    </location>
</feature>
<dbReference type="InterPro" id="IPR039697">
    <property type="entry name" value="Alcohol_dehydrogenase_Fe"/>
</dbReference>
<dbReference type="OrthoDB" id="9815791at2"/>
<accession>A0A1H9CW18</accession>
<name>A0A1H9CW18_9SPIR</name>
<gene>
    <name evidence="5" type="ORF">SAMN04487977_102331</name>
</gene>
<dbReference type="Pfam" id="PF25137">
    <property type="entry name" value="ADH_Fe_C"/>
    <property type="match status" value="1"/>
</dbReference>
<dbReference type="FunFam" id="3.40.50.1970:FF:000003">
    <property type="entry name" value="Alcohol dehydrogenase, iron-containing"/>
    <property type="match status" value="1"/>
</dbReference>
<comment type="similarity">
    <text evidence="1">Belongs to the iron-containing alcohol dehydrogenase family.</text>
</comment>
<evidence type="ECO:0000256" key="1">
    <source>
        <dbReference type="ARBA" id="ARBA00007358"/>
    </source>
</evidence>
<evidence type="ECO:0000259" key="3">
    <source>
        <dbReference type="Pfam" id="PF00465"/>
    </source>
</evidence>
<evidence type="ECO:0000313" key="6">
    <source>
        <dbReference type="Proteomes" id="UP000182360"/>
    </source>
</evidence>
<dbReference type="InterPro" id="IPR056798">
    <property type="entry name" value="ADH_Fe_C"/>
</dbReference>
<dbReference type="PANTHER" id="PTHR11496">
    <property type="entry name" value="ALCOHOL DEHYDROGENASE"/>
    <property type="match status" value="1"/>
</dbReference>
<dbReference type="SUPFAM" id="SSF56796">
    <property type="entry name" value="Dehydroquinate synthase-like"/>
    <property type="match status" value="1"/>
</dbReference>
<keyword evidence="2" id="KW-0560">Oxidoreductase</keyword>
<reference evidence="5 6" key="1">
    <citation type="submission" date="2016-10" db="EMBL/GenBank/DDBJ databases">
        <authorList>
            <person name="de Groot N.N."/>
        </authorList>
    </citation>
    <scope>NUCLEOTIDE SEQUENCE [LARGE SCALE GENOMIC DNA]</scope>
    <source>
        <strain evidence="5 6">B25</strain>
    </source>
</reference>
<dbReference type="GO" id="GO:0046872">
    <property type="term" value="F:metal ion binding"/>
    <property type="evidence" value="ECO:0007669"/>
    <property type="project" value="InterPro"/>
</dbReference>
<dbReference type="EMBL" id="FOFU01000002">
    <property type="protein sequence ID" value="SEQ05412.1"/>
    <property type="molecule type" value="Genomic_DNA"/>
</dbReference>
<dbReference type="InterPro" id="IPR001670">
    <property type="entry name" value="ADH_Fe/GldA"/>
</dbReference>
<dbReference type="Gene3D" id="1.20.1090.10">
    <property type="entry name" value="Dehydroquinate synthase-like - alpha domain"/>
    <property type="match status" value="1"/>
</dbReference>
<dbReference type="RefSeq" id="WP_074641457.1">
    <property type="nucleotide sequence ID" value="NZ_FOFU01000002.1"/>
</dbReference>
<organism evidence="5 6">
    <name type="scientific">Treponema bryantii</name>
    <dbReference type="NCBI Taxonomy" id="163"/>
    <lineage>
        <taxon>Bacteria</taxon>
        <taxon>Pseudomonadati</taxon>
        <taxon>Spirochaetota</taxon>
        <taxon>Spirochaetia</taxon>
        <taxon>Spirochaetales</taxon>
        <taxon>Treponemataceae</taxon>
        <taxon>Treponema</taxon>
    </lineage>
</organism>